<dbReference type="EMBL" id="PJQY01002332">
    <property type="protein sequence ID" value="PQP94677.1"/>
    <property type="molecule type" value="Genomic_DNA"/>
</dbReference>
<dbReference type="OrthoDB" id="1695837at2759"/>
<protein>
    <submittedName>
        <fullName evidence="2">Uncharacterized protein</fullName>
    </submittedName>
</protein>
<proteinExistence type="predicted"/>
<sequence>MTTATGLLDPGRRVQLLAASSGEGTIASTAQNDDPFNFMPIIERTAGKVKGCGRGRPRWVGTESASPSVQGISGSSFKRKRLATHHDLGACEQGQPVVSGKR</sequence>
<dbReference type="AlphaFoldDB" id="A0A314XTY0"/>
<comment type="caution">
    <text evidence="2">The sequence shown here is derived from an EMBL/GenBank/DDBJ whole genome shotgun (WGS) entry which is preliminary data.</text>
</comment>
<organism evidence="2 3">
    <name type="scientific">Prunus yedoensis var. nudiflora</name>
    <dbReference type="NCBI Taxonomy" id="2094558"/>
    <lineage>
        <taxon>Eukaryota</taxon>
        <taxon>Viridiplantae</taxon>
        <taxon>Streptophyta</taxon>
        <taxon>Embryophyta</taxon>
        <taxon>Tracheophyta</taxon>
        <taxon>Spermatophyta</taxon>
        <taxon>Magnoliopsida</taxon>
        <taxon>eudicotyledons</taxon>
        <taxon>Gunneridae</taxon>
        <taxon>Pentapetalae</taxon>
        <taxon>rosids</taxon>
        <taxon>fabids</taxon>
        <taxon>Rosales</taxon>
        <taxon>Rosaceae</taxon>
        <taxon>Amygdaloideae</taxon>
        <taxon>Amygdaleae</taxon>
        <taxon>Prunus</taxon>
    </lineage>
</organism>
<evidence type="ECO:0000256" key="1">
    <source>
        <dbReference type="SAM" id="MobiDB-lite"/>
    </source>
</evidence>
<evidence type="ECO:0000313" key="2">
    <source>
        <dbReference type="EMBL" id="PQP94677.1"/>
    </source>
</evidence>
<keyword evidence="3" id="KW-1185">Reference proteome</keyword>
<name>A0A314XTY0_PRUYE</name>
<accession>A0A314XTY0</accession>
<feature type="region of interest" description="Disordered" evidence="1">
    <location>
        <begin position="49"/>
        <end position="75"/>
    </location>
</feature>
<evidence type="ECO:0000313" key="3">
    <source>
        <dbReference type="Proteomes" id="UP000250321"/>
    </source>
</evidence>
<feature type="compositionally biased region" description="Polar residues" evidence="1">
    <location>
        <begin position="63"/>
        <end position="75"/>
    </location>
</feature>
<gene>
    <name evidence="2" type="ORF">Pyn_03850</name>
</gene>
<reference evidence="2 3" key="1">
    <citation type="submission" date="2018-02" db="EMBL/GenBank/DDBJ databases">
        <title>Draft genome of wild Prunus yedoensis var. nudiflora.</title>
        <authorList>
            <person name="Baek S."/>
            <person name="Kim J.-H."/>
            <person name="Choi K."/>
            <person name="Kim G.-B."/>
            <person name="Cho A."/>
            <person name="Jang H."/>
            <person name="Shin C.-H."/>
            <person name="Yu H.-J."/>
            <person name="Mun J.-H."/>
        </authorList>
    </citation>
    <scope>NUCLEOTIDE SEQUENCE [LARGE SCALE GENOMIC DNA]</scope>
    <source>
        <strain evidence="3">cv. Jeju island</strain>
        <tissue evidence="2">Leaf</tissue>
    </source>
</reference>
<dbReference type="Proteomes" id="UP000250321">
    <property type="component" value="Unassembled WGS sequence"/>
</dbReference>